<dbReference type="RefSeq" id="WP_024418908.1">
    <property type="nucleotide sequence ID" value="NZ_AP023392.1"/>
</dbReference>
<sequence length="75" mass="8534">MWTDGRIDYQGQKVDYIAKVSPQPSEVGIDLGCVFKLDIEVAEETIVSYDRGWELYPETEEREAILEAVLLVLTV</sequence>
<feature type="domain" description="DUF7678" evidence="1">
    <location>
        <begin position="1"/>
        <end position="70"/>
    </location>
</feature>
<proteinExistence type="predicted"/>
<evidence type="ECO:0000313" key="3">
    <source>
        <dbReference type="EMBL" id="CYV37351.1"/>
    </source>
</evidence>
<evidence type="ECO:0000313" key="2">
    <source>
        <dbReference type="EMBL" id="CYU50951.1"/>
    </source>
</evidence>
<gene>
    <name evidence="2" type="ORF">ERS132385_01041</name>
    <name evidence="3" type="ORF">ERS132431_01062</name>
</gene>
<organism evidence="2 5">
    <name type="scientific">Streptococcus suis</name>
    <dbReference type="NCBI Taxonomy" id="1307"/>
    <lineage>
        <taxon>Bacteria</taxon>
        <taxon>Bacillati</taxon>
        <taxon>Bacillota</taxon>
        <taxon>Bacilli</taxon>
        <taxon>Lactobacillales</taxon>
        <taxon>Streptococcaceae</taxon>
        <taxon>Streptococcus</taxon>
    </lineage>
</organism>
<dbReference type="AlphaFoldDB" id="A0A0Z8DWK4"/>
<dbReference type="Pfam" id="PF24726">
    <property type="entry name" value="DUF7678"/>
    <property type="match status" value="1"/>
</dbReference>
<name>A0A0Z8DWK4_STRSU</name>
<accession>A0A0Z8DWK4</accession>
<dbReference type="EMBL" id="FIFW01000008">
    <property type="protein sequence ID" value="CYU50951.1"/>
    <property type="molecule type" value="Genomic_DNA"/>
</dbReference>
<dbReference type="Proteomes" id="UP000071533">
    <property type="component" value="Unassembled WGS sequence"/>
</dbReference>
<protein>
    <recommendedName>
        <fullName evidence="1">DUF7678 domain-containing protein</fullName>
    </recommendedName>
</protein>
<evidence type="ECO:0000259" key="1">
    <source>
        <dbReference type="Pfam" id="PF24726"/>
    </source>
</evidence>
<reference evidence="4 5" key="1">
    <citation type="submission" date="2016-02" db="EMBL/GenBank/DDBJ databases">
        <authorList>
            <consortium name="Pathogen Informatics"/>
        </authorList>
    </citation>
    <scope>NUCLEOTIDE SEQUENCE [LARGE SCALE GENOMIC DNA]</scope>
    <source>
        <strain evidence="2 5">LSS23</strain>
        <strain evidence="3 4">LSS69</strain>
    </source>
</reference>
<dbReference type="EMBL" id="FIHS01000011">
    <property type="protein sequence ID" value="CYV37351.1"/>
    <property type="molecule type" value="Genomic_DNA"/>
</dbReference>
<dbReference type="Proteomes" id="UP000073434">
    <property type="component" value="Unassembled WGS sequence"/>
</dbReference>
<dbReference type="InterPro" id="IPR056095">
    <property type="entry name" value="DUF7678"/>
</dbReference>
<evidence type="ECO:0000313" key="5">
    <source>
        <dbReference type="Proteomes" id="UP000073434"/>
    </source>
</evidence>
<evidence type="ECO:0000313" key="4">
    <source>
        <dbReference type="Proteomes" id="UP000071533"/>
    </source>
</evidence>